<dbReference type="InterPro" id="IPR042070">
    <property type="entry name" value="PucR_C-HTH_sf"/>
</dbReference>
<dbReference type="InterPro" id="IPR025736">
    <property type="entry name" value="PucR_C-HTH_dom"/>
</dbReference>
<comment type="similarity">
    <text evidence="1">Belongs to the CdaR family.</text>
</comment>
<evidence type="ECO:0000313" key="5">
    <source>
        <dbReference type="Proteomes" id="UP000286931"/>
    </source>
</evidence>
<evidence type="ECO:0000259" key="3">
    <source>
        <dbReference type="Pfam" id="PF17853"/>
    </source>
</evidence>
<evidence type="ECO:0000313" key="4">
    <source>
        <dbReference type="EMBL" id="GCD95520.1"/>
    </source>
</evidence>
<protein>
    <submittedName>
        <fullName evidence="4">PucR family transcriptional regulator</fullName>
    </submittedName>
</protein>
<accession>A0A401YLM6</accession>
<dbReference type="AlphaFoldDB" id="A0A401YLM6"/>
<dbReference type="EMBL" id="BIFH01000018">
    <property type="protein sequence ID" value="GCD95520.1"/>
    <property type="molecule type" value="Genomic_DNA"/>
</dbReference>
<dbReference type="Pfam" id="PF13556">
    <property type="entry name" value="HTH_30"/>
    <property type="match status" value="1"/>
</dbReference>
<feature type="domain" description="PucR C-terminal helix-turn-helix" evidence="2">
    <location>
        <begin position="500"/>
        <end position="558"/>
    </location>
</feature>
<feature type="domain" description="CdaR GGDEF-like" evidence="3">
    <location>
        <begin position="323"/>
        <end position="446"/>
    </location>
</feature>
<keyword evidence="5" id="KW-1185">Reference proteome</keyword>
<dbReference type="Pfam" id="PF17853">
    <property type="entry name" value="GGDEF_2"/>
    <property type="match status" value="1"/>
</dbReference>
<dbReference type="PANTHER" id="PTHR33744:SF17">
    <property type="entry name" value="CONSERVED PROTEIN"/>
    <property type="match status" value="1"/>
</dbReference>
<reference evidence="4 5" key="1">
    <citation type="submission" date="2018-12" db="EMBL/GenBank/DDBJ databases">
        <title>Draft genome sequence of Embleya hyalina NBRC 13850T.</title>
        <authorList>
            <person name="Komaki H."/>
            <person name="Hosoyama A."/>
            <person name="Kimura A."/>
            <person name="Ichikawa N."/>
            <person name="Tamura T."/>
        </authorList>
    </citation>
    <scope>NUCLEOTIDE SEQUENCE [LARGE SCALE GENOMIC DNA]</scope>
    <source>
        <strain evidence="4 5">NBRC 13850</strain>
    </source>
</reference>
<evidence type="ECO:0000256" key="1">
    <source>
        <dbReference type="ARBA" id="ARBA00006754"/>
    </source>
</evidence>
<dbReference type="InterPro" id="IPR041522">
    <property type="entry name" value="CdaR_GGDEF"/>
</dbReference>
<dbReference type="InterPro" id="IPR051448">
    <property type="entry name" value="CdaR-like_regulators"/>
</dbReference>
<name>A0A401YLM6_9ACTN</name>
<dbReference type="Proteomes" id="UP000286931">
    <property type="component" value="Unassembled WGS sequence"/>
</dbReference>
<organism evidence="4 5">
    <name type="scientific">Embleya hyalina</name>
    <dbReference type="NCBI Taxonomy" id="516124"/>
    <lineage>
        <taxon>Bacteria</taxon>
        <taxon>Bacillati</taxon>
        <taxon>Actinomycetota</taxon>
        <taxon>Actinomycetes</taxon>
        <taxon>Kitasatosporales</taxon>
        <taxon>Streptomycetaceae</taxon>
        <taxon>Embleya</taxon>
    </lineage>
</organism>
<gene>
    <name evidence="4" type="ORF">EHYA_03194</name>
</gene>
<sequence>MVIVGYDIGDRIVFPHRGDTHVTNHHRRSLARVVEDFGRTFLDLVHGDADTVEEIGGVVIHDPYDEPAYPRHAVVLGPAVHGPAEIARLLGALGVHGVTALIVRGPVEPDDEVARVAAETGIAVLALTRGASWAQLAAMLRTLLTEGDFGDAGGQTLGGVPSGDLFALANAVATLLDAPITIEDRRSHILAFSGRQDEADPSRVETILARRVPEKYLRVFESRGVFKELYRTGEPLLIAPAVDDPDEPALWRTAIVVRAGDEILGSVWAAVREPLSPERTAAFRDAAQLVALHLLRHRAGTDAEHRLRADLVTTVLEGGAGATDALARLGLVHEPTVVLALGVVSDRAEDDTRLTAERQRLTSAFAVHLHAVQPRSAVALLGDVAYAVLPAPGDPGAARERAVQIADNFLERTGDRVKALIGVGSIAEEPTALRRSRRNADRALRVLSSGEVKLRVASIADVHIDALLLEMRDLAAVNGDELVGPLARLVAYDAKHHSNLVETLRAWLDAFGDVVSASASMFVHPNTFRYRMRRMAKVGRVDLQDPAARFAMTLQLRLMGPRSGGSVGEDEARSTGVW</sequence>
<evidence type="ECO:0000259" key="2">
    <source>
        <dbReference type="Pfam" id="PF13556"/>
    </source>
</evidence>
<comment type="caution">
    <text evidence="4">The sequence shown here is derived from an EMBL/GenBank/DDBJ whole genome shotgun (WGS) entry which is preliminary data.</text>
</comment>
<dbReference type="Gene3D" id="1.10.10.2840">
    <property type="entry name" value="PucR C-terminal helix-turn-helix domain"/>
    <property type="match status" value="1"/>
</dbReference>
<dbReference type="PANTHER" id="PTHR33744">
    <property type="entry name" value="CARBOHYDRATE DIACID REGULATOR"/>
    <property type="match status" value="1"/>
</dbReference>
<proteinExistence type="inferred from homology"/>